<evidence type="ECO:0000256" key="1">
    <source>
        <dbReference type="SAM" id="MobiDB-lite"/>
    </source>
</evidence>
<dbReference type="AlphaFoldDB" id="A0AA35JHS9"/>
<feature type="region of interest" description="Disordered" evidence="1">
    <location>
        <begin position="105"/>
        <end position="157"/>
    </location>
</feature>
<organism evidence="2 3">
    <name type="scientific">Saccharomyces uvarum</name>
    <name type="common">Yeast</name>
    <name type="synonym">Saccharomyces bayanus var. uvarum</name>
    <dbReference type="NCBI Taxonomy" id="230603"/>
    <lineage>
        <taxon>Eukaryota</taxon>
        <taxon>Fungi</taxon>
        <taxon>Dikarya</taxon>
        <taxon>Ascomycota</taxon>
        <taxon>Saccharomycotina</taxon>
        <taxon>Saccharomycetes</taxon>
        <taxon>Saccharomycetales</taxon>
        <taxon>Saccharomycetaceae</taxon>
        <taxon>Saccharomyces</taxon>
    </lineage>
</organism>
<feature type="compositionally biased region" description="Polar residues" evidence="1">
    <location>
        <begin position="450"/>
        <end position="461"/>
    </location>
</feature>
<accession>A0AA35JHS9</accession>
<protein>
    <submittedName>
        <fullName evidence="2">Uncharacterized protein</fullName>
    </submittedName>
</protein>
<feature type="compositionally biased region" description="Low complexity" evidence="1">
    <location>
        <begin position="133"/>
        <end position="149"/>
    </location>
</feature>
<feature type="region of interest" description="Disordered" evidence="1">
    <location>
        <begin position="442"/>
        <end position="462"/>
    </location>
</feature>
<evidence type="ECO:0000313" key="3">
    <source>
        <dbReference type="Proteomes" id="UP001162090"/>
    </source>
</evidence>
<dbReference type="Proteomes" id="UP001162090">
    <property type="component" value="Chromosome 5"/>
</dbReference>
<gene>
    <name evidence="2" type="primary">SUVC05G1450</name>
    <name evidence="2" type="ORF">SUVC_05G1450</name>
</gene>
<feature type="region of interest" description="Disordered" evidence="1">
    <location>
        <begin position="1"/>
        <end position="20"/>
    </location>
</feature>
<reference evidence="2" key="1">
    <citation type="submission" date="2022-10" db="EMBL/GenBank/DDBJ databases">
        <authorList>
            <person name="Byrne P K."/>
        </authorList>
    </citation>
    <scope>NUCLEOTIDE SEQUENCE</scope>
    <source>
        <strain evidence="2">CBS7001</strain>
    </source>
</reference>
<name>A0AA35JHS9_SACUV</name>
<dbReference type="EMBL" id="OX365916">
    <property type="protein sequence ID" value="CAI4060094.1"/>
    <property type="molecule type" value="Genomic_DNA"/>
</dbReference>
<dbReference type="InterPro" id="IPR007147">
    <property type="entry name" value="TF_Vhr"/>
</dbReference>
<sequence length="516" mass="57057">MTDDLDSSKVHSESCHKAGKYAGYGTTHKIRAQLNFSDEKKWKKFSGRRLELIDSFGLSQHKASEQDDNIKQIATILRNEFEYPETVSGEFEKLVTAAVQSVRRNRKRSKKKLLDSKKKIASGKIQKTPLSPPSSSNMGSSCSASNASSSDEDASVKEEPILSALSSTASAKLLSNPNERNLPLVSNHLRSLLKKNALGFHGSSIPCAPSDDKTLPKLHVEAQSLASDENYDSTVKSIIVDIVNNSVPLPEQIHRDNFARPYLTEKTSCQNKVLISNSLRKLILSQIHNSKTCLDICKDEKLLDSFTNLETLGESSLRASISLVVESSFTHLPSSTRQYLTGRISSMDFLTILSQRLFVPATRQLFADLPQKRIQIRVLNLILGSLVKDYGFDTSLAPINEVIYHMTLHQYPLVCTQKKPNVTKTNSASEVLRLQTPSKSIITPAEREPQVNSPNTSQKFTDLTLPSLDASNTYDGDGLMMLSAISLQIENSRLPERFNNVPKQPGVSAPNSPAFP</sequence>
<proteinExistence type="predicted"/>
<feature type="region of interest" description="Disordered" evidence="1">
    <location>
        <begin position="497"/>
        <end position="516"/>
    </location>
</feature>
<feature type="compositionally biased region" description="Basic and acidic residues" evidence="1">
    <location>
        <begin position="1"/>
        <end position="16"/>
    </location>
</feature>
<dbReference type="Pfam" id="PF04001">
    <property type="entry name" value="Vhr1"/>
    <property type="match status" value="1"/>
</dbReference>
<evidence type="ECO:0000313" key="2">
    <source>
        <dbReference type="EMBL" id="CAI4060094.1"/>
    </source>
</evidence>